<sequence>MKNESKKDRSRKSIGKSEKRWRIIDAIFTNGFFGMFYDSEKARKDGDSKRFNRMIVGALVGILISCIVFGTTFYILLQ</sequence>
<feature type="transmembrane region" description="Helical" evidence="1">
    <location>
        <begin position="57"/>
        <end position="77"/>
    </location>
</feature>
<organism evidence="2 3">
    <name type="scientific">Halalkalibacter suaedae</name>
    <dbReference type="NCBI Taxonomy" id="2822140"/>
    <lineage>
        <taxon>Bacteria</taxon>
        <taxon>Bacillati</taxon>
        <taxon>Bacillota</taxon>
        <taxon>Bacilli</taxon>
        <taxon>Bacillales</taxon>
        <taxon>Bacillaceae</taxon>
        <taxon>Halalkalibacter</taxon>
    </lineage>
</organism>
<keyword evidence="3" id="KW-1185">Reference proteome</keyword>
<accession>A0A941AMV3</accession>
<dbReference type="EMBL" id="JAGKSQ010000001">
    <property type="protein sequence ID" value="MBP3950231.1"/>
    <property type="molecule type" value="Genomic_DNA"/>
</dbReference>
<dbReference type="AlphaFoldDB" id="A0A941AMV3"/>
<keyword evidence="1" id="KW-0812">Transmembrane</keyword>
<feature type="transmembrane region" description="Helical" evidence="1">
    <location>
        <begin position="21"/>
        <end position="37"/>
    </location>
</feature>
<gene>
    <name evidence="2" type="ORF">J7W16_03730</name>
</gene>
<protein>
    <submittedName>
        <fullName evidence="2">Uncharacterized protein</fullName>
    </submittedName>
</protein>
<reference evidence="2" key="1">
    <citation type="submission" date="2021-03" db="EMBL/GenBank/DDBJ databases">
        <title>Bacillus suaedae sp. nov., isolated from Suaeda aralocaspica.</title>
        <authorList>
            <person name="Lei R.F.R."/>
        </authorList>
    </citation>
    <scope>NUCLEOTIDE SEQUENCE</scope>
    <source>
        <strain evidence="2">YZJH907-2</strain>
    </source>
</reference>
<keyword evidence="1" id="KW-1133">Transmembrane helix</keyword>
<dbReference type="RefSeq" id="WP_210595838.1">
    <property type="nucleotide sequence ID" value="NZ_JAGKSQ010000001.1"/>
</dbReference>
<name>A0A941AMV3_9BACI</name>
<dbReference type="Proteomes" id="UP000678228">
    <property type="component" value="Unassembled WGS sequence"/>
</dbReference>
<evidence type="ECO:0000313" key="2">
    <source>
        <dbReference type="EMBL" id="MBP3950231.1"/>
    </source>
</evidence>
<evidence type="ECO:0000313" key="3">
    <source>
        <dbReference type="Proteomes" id="UP000678228"/>
    </source>
</evidence>
<proteinExistence type="predicted"/>
<comment type="caution">
    <text evidence="2">The sequence shown here is derived from an EMBL/GenBank/DDBJ whole genome shotgun (WGS) entry which is preliminary data.</text>
</comment>
<keyword evidence="1" id="KW-0472">Membrane</keyword>
<evidence type="ECO:0000256" key="1">
    <source>
        <dbReference type="SAM" id="Phobius"/>
    </source>
</evidence>